<gene>
    <name evidence="5" type="ORF">KV112_20505</name>
</gene>
<evidence type="ECO:0000259" key="4">
    <source>
        <dbReference type="Pfam" id="PF13193"/>
    </source>
</evidence>
<dbReference type="InterPro" id="IPR042099">
    <property type="entry name" value="ANL_N_sf"/>
</dbReference>
<name>A0ABU5YPV9_9MYCO</name>
<evidence type="ECO:0000256" key="2">
    <source>
        <dbReference type="ARBA" id="ARBA00022598"/>
    </source>
</evidence>
<dbReference type="PANTHER" id="PTHR43201:SF5">
    <property type="entry name" value="MEDIUM-CHAIN ACYL-COA LIGASE ACSF2, MITOCHONDRIAL"/>
    <property type="match status" value="1"/>
</dbReference>
<reference evidence="5 6" key="1">
    <citation type="submission" date="2023-12" db="EMBL/GenBank/DDBJ databases">
        <title>Description of new species of Mycobacterium terrae complex isolated from sewage at the Sao Paulo Zoological Park Foundation in Brazil.</title>
        <authorList>
            <person name="Romagnoli C.L."/>
            <person name="Conceicao E.C."/>
            <person name="Machado E."/>
            <person name="Barreto L.B.P.F."/>
            <person name="Sharma A."/>
            <person name="Silva N.M."/>
            <person name="Marques L.E."/>
            <person name="Juliana M.A."/>
            <person name="Lourenco M.C.S."/>
            <person name="Digiampietri L.A."/>
            <person name="Suffys P.N."/>
            <person name="Viana-Niero C."/>
        </authorList>
    </citation>
    <scope>NUCLEOTIDE SEQUENCE [LARGE SCALE GENOMIC DNA]</scope>
    <source>
        <strain evidence="5 6">MYC123</strain>
    </source>
</reference>
<dbReference type="PROSITE" id="PS00723">
    <property type="entry name" value="POLYPRENYL_SYNTHASE_1"/>
    <property type="match status" value="1"/>
</dbReference>
<dbReference type="RefSeq" id="WP_224862557.1">
    <property type="nucleotide sequence ID" value="NZ_JAYJJS010000008.1"/>
</dbReference>
<proteinExistence type="inferred from homology"/>
<dbReference type="InterPro" id="IPR045851">
    <property type="entry name" value="AMP-bd_C_sf"/>
</dbReference>
<dbReference type="Gene3D" id="3.30.300.30">
    <property type="match status" value="1"/>
</dbReference>
<dbReference type="InterPro" id="IPR025110">
    <property type="entry name" value="AMP-bd_C"/>
</dbReference>
<comment type="similarity">
    <text evidence="1">Belongs to the ATP-dependent AMP-binding enzyme family.</text>
</comment>
<dbReference type="InterPro" id="IPR033749">
    <property type="entry name" value="Polyprenyl_synt_CS"/>
</dbReference>
<keyword evidence="2" id="KW-0436">Ligase</keyword>
<evidence type="ECO:0000313" key="5">
    <source>
        <dbReference type="EMBL" id="MEB3052096.1"/>
    </source>
</evidence>
<accession>A0ABU5YPV9</accession>
<dbReference type="CDD" id="cd04433">
    <property type="entry name" value="AFD_class_I"/>
    <property type="match status" value="1"/>
</dbReference>
<protein>
    <submittedName>
        <fullName evidence="5">Class I adenylate-forming enzyme family protein</fullName>
    </submittedName>
</protein>
<organism evidence="5 6">
    <name type="scientific">[Mycobacterium] zoologicum</name>
    <dbReference type="NCBI Taxonomy" id="2872311"/>
    <lineage>
        <taxon>Bacteria</taxon>
        <taxon>Bacillati</taxon>
        <taxon>Actinomycetota</taxon>
        <taxon>Actinomycetes</taxon>
        <taxon>Mycobacteriales</taxon>
        <taxon>Mycobacteriaceae</taxon>
        <taxon>Mycolicibacter</taxon>
    </lineage>
</organism>
<dbReference type="Proteomes" id="UP001299046">
    <property type="component" value="Unassembled WGS sequence"/>
</dbReference>
<dbReference type="PROSITE" id="PS00455">
    <property type="entry name" value="AMP_BINDING"/>
    <property type="match status" value="1"/>
</dbReference>
<dbReference type="EMBL" id="JAYJJT010000034">
    <property type="protein sequence ID" value="MEB3052096.1"/>
    <property type="molecule type" value="Genomic_DNA"/>
</dbReference>
<dbReference type="SUPFAM" id="SSF56801">
    <property type="entry name" value="Acetyl-CoA synthetase-like"/>
    <property type="match status" value="1"/>
</dbReference>
<evidence type="ECO:0000313" key="6">
    <source>
        <dbReference type="Proteomes" id="UP001299046"/>
    </source>
</evidence>
<dbReference type="InterPro" id="IPR020845">
    <property type="entry name" value="AMP-binding_CS"/>
</dbReference>
<dbReference type="InterPro" id="IPR000873">
    <property type="entry name" value="AMP-dep_synth/lig_dom"/>
</dbReference>
<dbReference type="Pfam" id="PF00501">
    <property type="entry name" value="AMP-binding"/>
    <property type="match status" value="1"/>
</dbReference>
<sequence length="501" mass="53492">MIADTLPQIWRTKAGSQRPLLICDSERLSYAEADARSAALATQLISLGCGKGTHVGVLHPNGPEFVVAMLAAARIGAVVVPLPTIATAPELRGQLVHSDVRILLAAESYRSHDYRQRLAEVLTDAAVGDDPIYSVAVPQLRHVIFGYSAPEVDELLPALEDDVDPDDPLAIIYTSGSSGNPKGVVHTHAGLIGHQRYLNQVCGITSTDIHFSNSPFFWVGGFAFALLGTVLAGSTLLCSNATDPSETLDLLEAEKPTLANGFASGVAGLIHHPSLGTRDLSSVRRGNLYPIMAPDVRPEDPGLRHGMLGMTETGGPVLLSDDVTDQPEHRRGSFGKPAPGIECRVDDGELLIRGRHVMQRYHRRSREECFDADGWFHTGDQVRTDADGFYYFLGRRDAMIKTAGANVSPAEVERAIAKVTGGVTAHVIGIPDPDRGQVVAAVLVDAGPDPGALRELLRTELSAYKIPRRFISVAPGTVPLLASGKVDGRRLAALFAAVSNA</sequence>
<keyword evidence="6" id="KW-1185">Reference proteome</keyword>
<dbReference type="Gene3D" id="3.40.50.12780">
    <property type="entry name" value="N-terminal domain of ligase-like"/>
    <property type="match status" value="1"/>
</dbReference>
<dbReference type="PANTHER" id="PTHR43201">
    <property type="entry name" value="ACYL-COA SYNTHETASE"/>
    <property type="match status" value="1"/>
</dbReference>
<feature type="domain" description="AMP-binding enzyme C-terminal" evidence="4">
    <location>
        <begin position="411"/>
        <end position="485"/>
    </location>
</feature>
<evidence type="ECO:0000259" key="3">
    <source>
        <dbReference type="Pfam" id="PF00501"/>
    </source>
</evidence>
<comment type="caution">
    <text evidence="5">The sequence shown here is derived from an EMBL/GenBank/DDBJ whole genome shotgun (WGS) entry which is preliminary data.</text>
</comment>
<evidence type="ECO:0000256" key="1">
    <source>
        <dbReference type="ARBA" id="ARBA00006432"/>
    </source>
</evidence>
<feature type="domain" description="AMP-dependent synthetase/ligase" evidence="3">
    <location>
        <begin position="16"/>
        <end position="362"/>
    </location>
</feature>
<dbReference type="Pfam" id="PF13193">
    <property type="entry name" value="AMP-binding_C"/>
    <property type="match status" value="1"/>
</dbReference>